<evidence type="ECO:0000313" key="1">
    <source>
        <dbReference type="EMBL" id="KAI5080930.1"/>
    </source>
</evidence>
<dbReference type="Proteomes" id="UP000886520">
    <property type="component" value="Chromosome 4"/>
</dbReference>
<proteinExistence type="predicted"/>
<name>A0A9D4V7K9_ADICA</name>
<dbReference type="AlphaFoldDB" id="A0A9D4V7K9"/>
<dbReference type="GO" id="GO:0005802">
    <property type="term" value="C:trans-Golgi network"/>
    <property type="evidence" value="ECO:0007669"/>
    <property type="project" value="TreeGrafter"/>
</dbReference>
<organism evidence="1 2">
    <name type="scientific">Adiantum capillus-veneris</name>
    <name type="common">Maidenhair fern</name>
    <dbReference type="NCBI Taxonomy" id="13818"/>
    <lineage>
        <taxon>Eukaryota</taxon>
        <taxon>Viridiplantae</taxon>
        <taxon>Streptophyta</taxon>
        <taxon>Embryophyta</taxon>
        <taxon>Tracheophyta</taxon>
        <taxon>Polypodiopsida</taxon>
        <taxon>Polypodiidae</taxon>
        <taxon>Polypodiales</taxon>
        <taxon>Pteridineae</taxon>
        <taxon>Pteridaceae</taxon>
        <taxon>Vittarioideae</taxon>
        <taxon>Adiantum</taxon>
    </lineage>
</organism>
<dbReference type="OrthoDB" id="430364at2759"/>
<gene>
    <name evidence="1" type="ORF">GOP47_0004113</name>
</gene>
<keyword evidence="2" id="KW-1185">Reference proteome</keyword>
<evidence type="ECO:0000313" key="2">
    <source>
        <dbReference type="Proteomes" id="UP000886520"/>
    </source>
</evidence>
<accession>A0A9D4V7K9</accession>
<comment type="caution">
    <text evidence="1">The sequence shown here is derived from an EMBL/GenBank/DDBJ whole genome shotgun (WGS) entry which is preliminary data.</text>
</comment>
<dbReference type="PANTHER" id="PTHR10663:SF375">
    <property type="entry name" value="LD29171P"/>
    <property type="match status" value="1"/>
</dbReference>
<dbReference type="PANTHER" id="PTHR10663">
    <property type="entry name" value="GUANYL-NUCLEOTIDE EXCHANGE FACTOR"/>
    <property type="match status" value="1"/>
</dbReference>
<reference evidence="1" key="1">
    <citation type="submission" date="2021-01" db="EMBL/GenBank/DDBJ databases">
        <title>Adiantum capillus-veneris genome.</title>
        <authorList>
            <person name="Fang Y."/>
            <person name="Liao Q."/>
        </authorList>
    </citation>
    <scope>NUCLEOTIDE SEQUENCE</scope>
    <source>
        <strain evidence="1">H3</strain>
        <tissue evidence="1">Leaf</tissue>
    </source>
</reference>
<protein>
    <submittedName>
        <fullName evidence="1">Uncharacterized protein</fullName>
    </submittedName>
</protein>
<dbReference type="EMBL" id="JABFUD020000004">
    <property type="protein sequence ID" value="KAI5080930.1"/>
    <property type="molecule type" value="Genomic_DNA"/>
</dbReference>
<sequence>MNQIFTPSQNLNCEAIVDFVKALCKVSMEELRSPTDPRVFSLTKSVEIAHYNMNRIRLVWKLQIETLLDVKKVVESAEAQAARTMHQHGLKTGYAERNDSMEQTALYRV</sequence>